<gene>
    <name evidence="6" type="ORF">QYE76_070823</name>
</gene>
<reference evidence="6" key="1">
    <citation type="submission" date="2023-07" db="EMBL/GenBank/DDBJ databases">
        <title>A chromosome-level genome assembly of Lolium multiflorum.</title>
        <authorList>
            <person name="Chen Y."/>
            <person name="Copetti D."/>
            <person name="Kolliker R."/>
            <person name="Studer B."/>
        </authorList>
    </citation>
    <scope>NUCLEOTIDE SEQUENCE</scope>
    <source>
        <strain evidence="6">02402/16</strain>
        <tissue evidence="6">Leaf</tissue>
    </source>
</reference>
<protein>
    <recommendedName>
        <fullName evidence="5">RING-type domain-containing protein</fullName>
    </recommendedName>
</protein>
<dbReference type="GO" id="GO:0061630">
    <property type="term" value="F:ubiquitin protein ligase activity"/>
    <property type="evidence" value="ECO:0007669"/>
    <property type="project" value="TreeGrafter"/>
</dbReference>
<dbReference type="InterPro" id="IPR013083">
    <property type="entry name" value="Znf_RING/FYVE/PHD"/>
</dbReference>
<evidence type="ECO:0000313" key="6">
    <source>
        <dbReference type="EMBL" id="KAK1653018.1"/>
    </source>
</evidence>
<comment type="caution">
    <text evidence="6">The sequence shown here is derived from an EMBL/GenBank/DDBJ whole genome shotgun (WGS) entry which is preliminary data.</text>
</comment>
<dbReference type="EMBL" id="JAUUTY010000004">
    <property type="protein sequence ID" value="KAK1653018.1"/>
    <property type="molecule type" value="Genomic_DNA"/>
</dbReference>
<dbReference type="SUPFAM" id="SSF57850">
    <property type="entry name" value="RING/U-box"/>
    <property type="match status" value="1"/>
</dbReference>
<name>A0AAD8SK38_LOLMU</name>
<dbReference type="Proteomes" id="UP001231189">
    <property type="component" value="Unassembled WGS sequence"/>
</dbReference>
<dbReference type="PANTHER" id="PTHR45931:SF23">
    <property type="entry name" value="OS12G0134500 PROTEIN"/>
    <property type="match status" value="1"/>
</dbReference>
<evidence type="ECO:0000256" key="3">
    <source>
        <dbReference type="ARBA" id="ARBA00022833"/>
    </source>
</evidence>
<proteinExistence type="predicted"/>
<dbReference type="AlphaFoldDB" id="A0AAD8SK38"/>
<dbReference type="InterPro" id="IPR001841">
    <property type="entry name" value="Znf_RING"/>
</dbReference>
<dbReference type="InterPro" id="IPR051834">
    <property type="entry name" value="RING_finger_E3_ligase"/>
</dbReference>
<keyword evidence="3" id="KW-0862">Zinc</keyword>
<dbReference type="PANTHER" id="PTHR45931">
    <property type="entry name" value="SI:CH211-59O9.10"/>
    <property type="match status" value="1"/>
</dbReference>
<evidence type="ECO:0000256" key="2">
    <source>
        <dbReference type="ARBA" id="ARBA00022771"/>
    </source>
</evidence>
<evidence type="ECO:0000256" key="4">
    <source>
        <dbReference type="PROSITE-ProRule" id="PRU00175"/>
    </source>
</evidence>
<evidence type="ECO:0000313" key="7">
    <source>
        <dbReference type="Proteomes" id="UP001231189"/>
    </source>
</evidence>
<keyword evidence="1" id="KW-0479">Metal-binding</keyword>
<keyword evidence="7" id="KW-1185">Reference proteome</keyword>
<dbReference type="Gene3D" id="3.30.40.10">
    <property type="entry name" value="Zinc/RING finger domain, C3HC4 (zinc finger)"/>
    <property type="match status" value="1"/>
</dbReference>
<feature type="domain" description="RING-type" evidence="5">
    <location>
        <begin position="81"/>
        <end position="122"/>
    </location>
</feature>
<dbReference type="Pfam" id="PF13639">
    <property type="entry name" value="zf-RING_2"/>
    <property type="match status" value="1"/>
</dbReference>
<accession>A0AAD8SK38</accession>
<evidence type="ECO:0000259" key="5">
    <source>
        <dbReference type="PROSITE" id="PS50089"/>
    </source>
</evidence>
<sequence>MQRPMSLPLLIIPEYVERTFEPRSRQRAGPFFSRSGAVARASSDAHWHERAGCLFTVDPASTEAIMGLRVPAAAERRELVCAVCLADFEEDDDLRRMPCSHSFHRRCIFRWLRISGSCPCCRFQLPSEDEQRVLNEQAAHGQAGFTGNDA</sequence>
<dbReference type="SMART" id="SM00184">
    <property type="entry name" value="RING"/>
    <property type="match status" value="1"/>
</dbReference>
<dbReference type="GO" id="GO:0005634">
    <property type="term" value="C:nucleus"/>
    <property type="evidence" value="ECO:0007669"/>
    <property type="project" value="TreeGrafter"/>
</dbReference>
<evidence type="ECO:0000256" key="1">
    <source>
        <dbReference type="ARBA" id="ARBA00022723"/>
    </source>
</evidence>
<dbReference type="PROSITE" id="PS50089">
    <property type="entry name" value="ZF_RING_2"/>
    <property type="match status" value="1"/>
</dbReference>
<dbReference type="GO" id="GO:0008270">
    <property type="term" value="F:zinc ion binding"/>
    <property type="evidence" value="ECO:0007669"/>
    <property type="project" value="UniProtKB-KW"/>
</dbReference>
<organism evidence="6 7">
    <name type="scientific">Lolium multiflorum</name>
    <name type="common">Italian ryegrass</name>
    <name type="synonym">Lolium perenne subsp. multiflorum</name>
    <dbReference type="NCBI Taxonomy" id="4521"/>
    <lineage>
        <taxon>Eukaryota</taxon>
        <taxon>Viridiplantae</taxon>
        <taxon>Streptophyta</taxon>
        <taxon>Embryophyta</taxon>
        <taxon>Tracheophyta</taxon>
        <taxon>Spermatophyta</taxon>
        <taxon>Magnoliopsida</taxon>
        <taxon>Liliopsida</taxon>
        <taxon>Poales</taxon>
        <taxon>Poaceae</taxon>
        <taxon>BOP clade</taxon>
        <taxon>Pooideae</taxon>
        <taxon>Poodae</taxon>
        <taxon>Poeae</taxon>
        <taxon>Poeae Chloroplast Group 2 (Poeae type)</taxon>
        <taxon>Loliodinae</taxon>
        <taxon>Loliinae</taxon>
        <taxon>Lolium</taxon>
    </lineage>
</organism>
<dbReference type="GO" id="GO:0006511">
    <property type="term" value="P:ubiquitin-dependent protein catabolic process"/>
    <property type="evidence" value="ECO:0007669"/>
    <property type="project" value="TreeGrafter"/>
</dbReference>
<keyword evidence="2 4" id="KW-0863">Zinc-finger</keyword>